<feature type="domain" description="DNA/RNA non-specific endonuclease/pyrophosphatase/phosphodiesterase" evidence="1">
    <location>
        <begin position="55"/>
        <end position="249"/>
    </location>
</feature>
<evidence type="ECO:0000259" key="1">
    <source>
        <dbReference type="SMART" id="SM00892"/>
    </source>
</evidence>
<comment type="caution">
    <text evidence="2">The sequence shown here is derived from an EMBL/GenBank/DDBJ whole genome shotgun (WGS) entry which is preliminary data.</text>
</comment>
<proteinExistence type="predicted"/>
<dbReference type="Proteomes" id="UP001519349">
    <property type="component" value="Unassembled WGS sequence"/>
</dbReference>
<dbReference type="EMBL" id="QFAY01000001">
    <property type="protein sequence ID" value="MBP2619761.1"/>
    <property type="molecule type" value="Genomic_DNA"/>
</dbReference>
<reference evidence="2 3" key="1">
    <citation type="submission" date="2018-05" db="EMBL/GenBank/DDBJ databases">
        <title>Draft genome sequence of Streptococcus panodentis CCUG 70867T.</title>
        <authorList>
            <person name="Salva-Serra F."/>
            <person name="Mendez V."/>
            <person name="Jaen-Luchoro D."/>
            <person name="Gonzales-Siles L."/>
            <person name="Karlsson R."/>
            <person name="Engstrom-Jakobsson H."/>
            <person name="Busquets A."/>
            <person name="Gomila M."/>
            <person name="Pineiro-Iglesias B."/>
            <person name="Bennasar-Figueras A."/>
            <person name="Seeger M."/>
            <person name="Moore E."/>
        </authorList>
    </citation>
    <scope>NUCLEOTIDE SEQUENCE [LARGE SCALE GENOMIC DNA]</scope>
    <source>
        <strain evidence="2 3">CCUG 70867</strain>
    </source>
</reference>
<protein>
    <submittedName>
        <fullName evidence="2">Deoxyribonuclease</fullName>
    </submittedName>
</protein>
<gene>
    <name evidence="2" type="ORF">DHL47_00090</name>
</gene>
<name>A0ABS5ATG5_9STRE</name>
<dbReference type="Pfam" id="PF13930">
    <property type="entry name" value="Endonuclea_NS_2"/>
    <property type="match status" value="1"/>
</dbReference>
<sequence length="258" mass="29450">MKKFRIAHWLTLSMSALLVLSQALDYQAVKADQKDKTSVQLLSEADETEIGTLRFTGNYQLRLGKKDKYGRATAAHIQLQARNMPHKKRETKITYSPIGWHNYKFYYGKGGEKTWLMSRGHLIGYQFSGLSDEGKNLVPITAWLDSGASKGSDRNNQDSMFYYEQRLQNWLTDHPGHWLDYKVTPIYVEDELLPRQIELQYVGFDADGNIVSIELGGREMLDQDGMTHVLLDNLSPNAEINYKTGTASNTMDENTKTD</sequence>
<dbReference type="SMART" id="SM00892">
    <property type="entry name" value="Endonuclease_NS"/>
    <property type="match status" value="1"/>
</dbReference>
<dbReference type="InterPro" id="IPR044929">
    <property type="entry name" value="DNA/RNA_non-sp_Endonuclease_sf"/>
</dbReference>
<evidence type="ECO:0000313" key="3">
    <source>
        <dbReference type="Proteomes" id="UP001519349"/>
    </source>
</evidence>
<dbReference type="Gene3D" id="3.40.570.10">
    <property type="entry name" value="Extracellular Endonuclease, subunit A"/>
    <property type="match status" value="1"/>
</dbReference>
<dbReference type="RefSeq" id="WP_209550457.1">
    <property type="nucleotide sequence ID" value="NZ_QFAY01000001.1"/>
</dbReference>
<dbReference type="InterPro" id="IPR001604">
    <property type="entry name" value="Endo_G_ENPP1-like_dom"/>
</dbReference>
<dbReference type="InterPro" id="IPR044927">
    <property type="entry name" value="Endonuclea_NS_2"/>
</dbReference>
<accession>A0ABS5ATG5</accession>
<keyword evidence="3" id="KW-1185">Reference proteome</keyword>
<evidence type="ECO:0000313" key="2">
    <source>
        <dbReference type="EMBL" id="MBP2619761.1"/>
    </source>
</evidence>
<organism evidence="2 3">
    <name type="scientific">Streptococcus panodentis</name>
    <dbReference type="NCBI Taxonomy" id="1581472"/>
    <lineage>
        <taxon>Bacteria</taxon>
        <taxon>Bacillati</taxon>
        <taxon>Bacillota</taxon>
        <taxon>Bacilli</taxon>
        <taxon>Lactobacillales</taxon>
        <taxon>Streptococcaceae</taxon>
        <taxon>Streptococcus</taxon>
    </lineage>
</organism>